<evidence type="ECO:0000313" key="8">
    <source>
        <dbReference type="Proteomes" id="UP000295525"/>
    </source>
</evidence>
<dbReference type="PRINTS" id="PR00032">
    <property type="entry name" value="HTHARAC"/>
</dbReference>
<evidence type="ECO:0000256" key="5">
    <source>
        <dbReference type="ARBA" id="ARBA00023163"/>
    </source>
</evidence>
<dbReference type="OrthoDB" id="2536004at2"/>
<sequence length="254" mass="28738">MPRHIDTVEDTDRDVIALESVYPNGQIVDTHSHRRVQLLYGATGTMQLDTKFGTWIVPPGFAVWIPAGVPHQLTMTNVVTHSLYFRSAALANPPQKCQVIEVPPFLKELIREAIKVPLLYEPDLRDGLLMKMLLQEACIQPVVPLHLPMPKDPQLARLCQAFYKAPVQTATPQEWARRLHVSERTFYRRFLASTGMTFMSWRQQACVFVALSRLSLGQSVTAIALDMGYESPSSFSTMFKKSMGFAPSLYMRQV</sequence>
<dbReference type="SUPFAM" id="SSF46689">
    <property type="entry name" value="Homeodomain-like"/>
    <property type="match status" value="1"/>
</dbReference>
<dbReference type="InterPro" id="IPR014710">
    <property type="entry name" value="RmlC-like_jellyroll"/>
</dbReference>
<evidence type="ECO:0000256" key="2">
    <source>
        <dbReference type="ARBA" id="ARBA00023015"/>
    </source>
</evidence>
<keyword evidence="8" id="KW-1185">Reference proteome</keyword>
<evidence type="ECO:0000256" key="4">
    <source>
        <dbReference type="ARBA" id="ARBA00023159"/>
    </source>
</evidence>
<dbReference type="InterPro" id="IPR003313">
    <property type="entry name" value="AraC-bd"/>
</dbReference>
<keyword evidence="2" id="KW-0805">Transcription regulation</keyword>
<dbReference type="InterPro" id="IPR009057">
    <property type="entry name" value="Homeodomain-like_sf"/>
</dbReference>
<organism evidence="7 8">
    <name type="scientific">Paralcaligenes ureilyticus</name>
    <dbReference type="NCBI Taxonomy" id="627131"/>
    <lineage>
        <taxon>Bacteria</taxon>
        <taxon>Pseudomonadati</taxon>
        <taxon>Pseudomonadota</taxon>
        <taxon>Betaproteobacteria</taxon>
        <taxon>Burkholderiales</taxon>
        <taxon>Alcaligenaceae</taxon>
        <taxon>Paralcaligenes</taxon>
    </lineage>
</organism>
<dbReference type="InterPro" id="IPR020449">
    <property type="entry name" value="Tscrpt_reg_AraC-type_HTH"/>
</dbReference>
<dbReference type="InterPro" id="IPR011051">
    <property type="entry name" value="RmlC_Cupin_sf"/>
</dbReference>
<evidence type="ECO:0000313" key="7">
    <source>
        <dbReference type="EMBL" id="TCT10895.1"/>
    </source>
</evidence>
<dbReference type="PROSITE" id="PS01124">
    <property type="entry name" value="HTH_ARAC_FAMILY_2"/>
    <property type="match status" value="1"/>
</dbReference>
<keyword evidence="4" id="KW-0010">Activator</keyword>
<dbReference type="Pfam" id="PF12833">
    <property type="entry name" value="HTH_18"/>
    <property type="match status" value="1"/>
</dbReference>
<dbReference type="InterPro" id="IPR018060">
    <property type="entry name" value="HTH_AraC"/>
</dbReference>
<reference evidence="7 8" key="1">
    <citation type="submission" date="2019-03" db="EMBL/GenBank/DDBJ databases">
        <title>Genomic Encyclopedia of Type Strains, Phase IV (KMG-IV): sequencing the most valuable type-strain genomes for metagenomic binning, comparative biology and taxonomic classification.</title>
        <authorList>
            <person name="Goeker M."/>
        </authorList>
    </citation>
    <scope>NUCLEOTIDE SEQUENCE [LARGE SCALE GENOMIC DNA]</scope>
    <source>
        <strain evidence="7 8">DSM 24591</strain>
    </source>
</reference>
<dbReference type="PANTHER" id="PTHR11019:SF159">
    <property type="entry name" value="TRANSCRIPTIONAL REGULATOR-RELATED"/>
    <property type="match status" value="1"/>
</dbReference>
<evidence type="ECO:0000256" key="1">
    <source>
        <dbReference type="ARBA" id="ARBA00022491"/>
    </source>
</evidence>
<dbReference type="AlphaFoldDB" id="A0A4R3MGW7"/>
<dbReference type="GO" id="GO:0003700">
    <property type="term" value="F:DNA-binding transcription factor activity"/>
    <property type="evidence" value="ECO:0007669"/>
    <property type="project" value="InterPro"/>
</dbReference>
<keyword evidence="3" id="KW-0238">DNA-binding</keyword>
<feature type="domain" description="HTH araC/xylS-type" evidence="6">
    <location>
        <begin position="156"/>
        <end position="253"/>
    </location>
</feature>
<name>A0A4R3MGW7_9BURK</name>
<dbReference type="EMBL" id="SMAJ01000001">
    <property type="protein sequence ID" value="TCT10895.1"/>
    <property type="molecule type" value="Genomic_DNA"/>
</dbReference>
<evidence type="ECO:0000256" key="3">
    <source>
        <dbReference type="ARBA" id="ARBA00023125"/>
    </source>
</evidence>
<dbReference type="PANTHER" id="PTHR11019">
    <property type="entry name" value="HTH-TYPE TRANSCRIPTIONAL REGULATOR NIMR"/>
    <property type="match status" value="1"/>
</dbReference>
<dbReference type="RefSeq" id="WP_132579330.1">
    <property type="nucleotide sequence ID" value="NZ_SMAJ01000001.1"/>
</dbReference>
<gene>
    <name evidence="7" type="ORF">EDC26_101115</name>
</gene>
<evidence type="ECO:0000259" key="6">
    <source>
        <dbReference type="PROSITE" id="PS01124"/>
    </source>
</evidence>
<dbReference type="Gene3D" id="2.60.120.10">
    <property type="entry name" value="Jelly Rolls"/>
    <property type="match status" value="1"/>
</dbReference>
<dbReference type="Pfam" id="PF02311">
    <property type="entry name" value="AraC_binding"/>
    <property type="match status" value="1"/>
</dbReference>
<proteinExistence type="predicted"/>
<dbReference type="SUPFAM" id="SSF51182">
    <property type="entry name" value="RmlC-like cupins"/>
    <property type="match status" value="1"/>
</dbReference>
<dbReference type="CDD" id="cd06124">
    <property type="entry name" value="cupin_NimR-like_N"/>
    <property type="match status" value="1"/>
</dbReference>
<protein>
    <submittedName>
        <fullName evidence="7">AraC family transcriptional regulator</fullName>
    </submittedName>
</protein>
<dbReference type="GO" id="GO:0043565">
    <property type="term" value="F:sequence-specific DNA binding"/>
    <property type="evidence" value="ECO:0007669"/>
    <property type="project" value="InterPro"/>
</dbReference>
<keyword evidence="5" id="KW-0804">Transcription</keyword>
<dbReference type="SMART" id="SM00342">
    <property type="entry name" value="HTH_ARAC"/>
    <property type="match status" value="1"/>
</dbReference>
<dbReference type="Proteomes" id="UP000295525">
    <property type="component" value="Unassembled WGS sequence"/>
</dbReference>
<keyword evidence="1" id="KW-0678">Repressor</keyword>
<comment type="caution">
    <text evidence="7">The sequence shown here is derived from an EMBL/GenBank/DDBJ whole genome shotgun (WGS) entry which is preliminary data.</text>
</comment>
<accession>A0A4R3MGW7</accession>
<dbReference type="Gene3D" id="1.10.10.60">
    <property type="entry name" value="Homeodomain-like"/>
    <property type="match status" value="2"/>
</dbReference>
<dbReference type="FunFam" id="1.10.10.60:FF:000132">
    <property type="entry name" value="AraC family transcriptional regulator"/>
    <property type="match status" value="1"/>
</dbReference>